<accession>A0A6C0J7B7</accession>
<feature type="domain" description="Fatty acid desaturase" evidence="2">
    <location>
        <begin position="33"/>
        <end position="262"/>
    </location>
</feature>
<dbReference type="EMBL" id="MN740346">
    <property type="protein sequence ID" value="QHU01635.1"/>
    <property type="molecule type" value="Genomic_DNA"/>
</dbReference>
<name>A0A6C0J7B7_9ZZZZ</name>
<evidence type="ECO:0000313" key="3">
    <source>
        <dbReference type="EMBL" id="QHU01635.1"/>
    </source>
</evidence>
<reference evidence="3" key="1">
    <citation type="journal article" date="2020" name="Nature">
        <title>Giant virus diversity and host interactions through global metagenomics.</title>
        <authorList>
            <person name="Schulz F."/>
            <person name="Roux S."/>
            <person name="Paez-Espino D."/>
            <person name="Jungbluth S."/>
            <person name="Walsh D.A."/>
            <person name="Denef V.J."/>
            <person name="McMahon K.D."/>
            <person name="Konstantinidis K.T."/>
            <person name="Eloe-Fadrosh E.A."/>
            <person name="Kyrpides N.C."/>
            <person name="Woyke T."/>
        </authorList>
    </citation>
    <scope>NUCLEOTIDE SEQUENCE</scope>
    <source>
        <strain evidence="3">GVMAG-M-3300025874-2</strain>
    </source>
</reference>
<evidence type="ECO:0000259" key="2">
    <source>
        <dbReference type="Pfam" id="PF00487"/>
    </source>
</evidence>
<keyword evidence="1" id="KW-0472">Membrane</keyword>
<feature type="transmembrane region" description="Helical" evidence="1">
    <location>
        <begin position="7"/>
        <end position="24"/>
    </location>
</feature>
<organism evidence="3">
    <name type="scientific">viral metagenome</name>
    <dbReference type="NCBI Taxonomy" id="1070528"/>
    <lineage>
        <taxon>unclassified sequences</taxon>
        <taxon>metagenomes</taxon>
        <taxon>organismal metagenomes</taxon>
    </lineage>
</organism>
<evidence type="ECO:0000256" key="1">
    <source>
        <dbReference type="SAM" id="Phobius"/>
    </source>
</evidence>
<proteinExistence type="predicted"/>
<dbReference type="GO" id="GO:0006629">
    <property type="term" value="P:lipid metabolic process"/>
    <property type="evidence" value="ECO:0007669"/>
    <property type="project" value="InterPro"/>
</dbReference>
<dbReference type="InterPro" id="IPR005804">
    <property type="entry name" value="FA_desaturase_dom"/>
</dbReference>
<feature type="transmembrane region" description="Helical" evidence="1">
    <location>
        <begin position="140"/>
        <end position="162"/>
    </location>
</feature>
<protein>
    <recommendedName>
        <fullName evidence="2">Fatty acid desaturase domain-containing protein</fullName>
    </recommendedName>
</protein>
<keyword evidence="1" id="KW-0812">Transmembrane</keyword>
<dbReference type="AlphaFoldDB" id="A0A6C0J7B7"/>
<sequence>MSEIHYITFNIFLFNAIFFLYLIFGVTISIINYPIYLGLATLSLYINFTPFHESAHNLIASGKHRYLNDIVGRGSSIIYSTSYPAWKFIHLYHHKHTNQETDPDLFYENFTDIIKYGWFLDYNYNCFYIKHIHERPINEIIEMIMTQLLFIGSIIMLCYNGYGFQYILKYWIPLRISLFMSSYFLDYYNHHKLPERDITDRSSLVKTTHKISGVLKEDDFSWFTRVLMQNHCYHNIHHMYTNVPFYKYQDVWKQRKEELLKDTPTVTIKEVHDKDN</sequence>
<keyword evidence="1" id="KW-1133">Transmembrane helix</keyword>
<dbReference type="Pfam" id="PF00487">
    <property type="entry name" value="FA_desaturase"/>
    <property type="match status" value="1"/>
</dbReference>